<protein>
    <submittedName>
        <fullName evidence="5">Ankyrin repeat-containing domain protein</fullName>
    </submittedName>
</protein>
<dbReference type="PANTHER" id="PTHR24178:SF9">
    <property type="entry name" value="ANK_REP_REGION DOMAIN-CONTAINING PROTEIN"/>
    <property type="match status" value="1"/>
</dbReference>
<sequence length="693" mass="76332">MGVSQGLSNLPTEIIHLIARYLEYEYELYALSRVNRDFHGLLNQELYRTNVRKGRGESDALLWAAIHGVESTALKAIAAGARVDPDLLPVAAAYGHLGILALVYKHSRGAGRDLDRCVAMDTHLYVYIRIDRQIMGKPLTLAAKHGNESVVRFMLQHGADVDSKDHFGRTALANAAHTGYLSIVRILVEHGADLNDLDSHTKATPTEFAIRAGHTEIVRFLLESGAVVDYSSNNRSYLALAAAAGHKEMVQCLFDYEARPDIAMFRALASHPNLQILVLLKRRFDYPKAAKDTAEQSTVACAAAACGYTILLKEIIALGWDVNSPPVPEYENSGARSCTPLAVAAAFDQVAIVRLLLCHSALVGGIHSEKLRNPQDLATSMNTSLESPLVRAIMRGSPATVSVLLDHGAKMTGKYTGRILLSFAIAHEPVFSLLIARGALADPSSAEAVESLAVDAIVRCRADPLRILIDRGLDLSDVVCERHLYTWSWPHLLGSANKAVVDILVKHNFLPPTGSLTERETVNEAISQGNVPLLKHLLSRDIDLSHQFWLHELLTLIDDIQDPENAEAILDALIAQGLSIDILNRDRRTPLLSIFLKRRSPMGHAYRLLVERGANPCFRDPRGKCPLVAAVSNKKSPYGVVAPLLRGIKEQNIPFHVFAPQVFDAIRAADEDPTRVQDQRLLRQFYWRALYPV</sequence>
<keyword evidence="6" id="KW-1185">Reference proteome</keyword>
<dbReference type="EMBL" id="JBFTWV010000094">
    <property type="protein sequence ID" value="KAL2787559.1"/>
    <property type="molecule type" value="Genomic_DNA"/>
</dbReference>
<dbReference type="InterPro" id="IPR002110">
    <property type="entry name" value="Ankyrin_rpt"/>
</dbReference>
<evidence type="ECO:0000313" key="5">
    <source>
        <dbReference type="EMBL" id="KAL2787559.1"/>
    </source>
</evidence>
<dbReference type="SMART" id="SM00248">
    <property type="entry name" value="ANK"/>
    <property type="match status" value="9"/>
</dbReference>
<dbReference type="InterPro" id="IPR036770">
    <property type="entry name" value="Ankyrin_rpt-contain_sf"/>
</dbReference>
<dbReference type="InterPro" id="IPR001810">
    <property type="entry name" value="F-box_dom"/>
</dbReference>
<dbReference type="Gene3D" id="1.25.40.20">
    <property type="entry name" value="Ankyrin repeat-containing domain"/>
    <property type="match status" value="4"/>
</dbReference>
<comment type="caution">
    <text evidence="5">The sequence shown here is derived from an EMBL/GenBank/DDBJ whole genome shotgun (WGS) entry which is preliminary data.</text>
</comment>
<gene>
    <name evidence="5" type="ORF">BJX66DRAFT_310642</name>
</gene>
<name>A0ABR4FWE9_9EURO</name>
<dbReference type="PROSITE" id="PS50297">
    <property type="entry name" value="ANK_REP_REGION"/>
    <property type="match status" value="3"/>
</dbReference>
<dbReference type="Proteomes" id="UP001610563">
    <property type="component" value="Unassembled WGS sequence"/>
</dbReference>
<dbReference type="Pfam" id="PF12937">
    <property type="entry name" value="F-box-like"/>
    <property type="match status" value="1"/>
</dbReference>
<keyword evidence="1" id="KW-0677">Repeat</keyword>
<evidence type="ECO:0000256" key="3">
    <source>
        <dbReference type="PROSITE-ProRule" id="PRU00023"/>
    </source>
</evidence>
<dbReference type="PROSITE" id="PS50181">
    <property type="entry name" value="FBOX"/>
    <property type="match status" value="1"/>
</dbReference>
<dbReference type="SUPFAM" id="SSF48403">
    <property type="entry name" value="Ankyrin repeat"/>
    <property type="match status" value="2"/>
</dbReference>
<feature type="domain" description="F-box" evidence="4">
    <location>
        <begin position="4"/>
        <end position="50"/>
    </location>
</feature>
<evidence type="ECO:0000259" key="4">
    <source>
        <dbReference type="PROSITE" id="PS50181"/>
    </source>
</evidence>
<feature type="repeat" description="ANK" evidence="3">
    <location>
        <begin position="167"/>
        <end position="199"/>
    </location>
</feature>
<evidence type="ECO:0000256" key="1">
    <source>
        <dbReference type="ARBA" id="ARBA00022737"/>
    </source>
</evidence>
<dbReference type="PANTHER" id="PTHR24178">
    <property type="entry name" value="MOLTING PROTEIN MLT-4"/>
    <property type="match status" value="1"/>
</dbReference>
<organism evidence="5 6">
    <name type="scientific">Aspergillus keveii</name>
    <dbReference type="NCBI Taxonomy" id="714993"/>
    <lineage>
        <taxon>Eukaryota</taxon>
        <taxon>Fungi</taxon>
        <taxon>Dikarya</taxon>
        <taxon>Ascomycota</taxon>
        <taxon>Pezizomycotina</taxon>
        <taxon>Eurotiomycetes</taxon>
        <taxon>Eurotiomycetidae</taxon>
        <taxon>Eurotiales</taxon>
        <taxon>Aspergillaceae</taxon>
        <taxon>Aspergillus</taxon>
        <taxon>Aspergillus subgen. Nidulantes</taxon>
    </lineage>
</organism>
<reference evidence="5 6" key="1">
    <citation type="submission" date="2024-07" db="EMBL/GenBank/DDBJ databases">
        <title>Section-level genome sequencing and comparative genomics of Aspergillus sections Usti and Cavernicolus.</title>
        <authorList>
            <consortium name="Lawrence Berkeley National Laboratory"/>
            <person name="Nybo J.L."/>
            <person name="Vesth T.C."/>
            <person name="Theobald S."/>
            <person name="Frisvad J.C."/>
            <person name="Larsen T.O."/>
            <person name="Kjaerboelling I."/>
            <person name="Rothschild-Mancinelli K."/>
            <person name="Lyhne E.K."/>
            <person name="Kogle M.E."/>
            <person name="Barry K."/>
            <person name="Clum A."/>
            <person name="Na H."/>
            <person name="Ledsgaard L."/>
            <person name="Lin J."/>
            <person name="Lipzen A."/>
            <person name="Kuo A."/>
            <person name="Riley R."/>
            <person name="Mondo S."/>
            <person name="Labutti K."/>
            <person name="Haridas S."/>
            <person name="Pangalinan J."/>
            <person name="Salamov A.A."/>
            <person name="Simmons B.A."/>
            <person name="Magnuson J.K."/>
            <person name="Chen J."/>
            <person name="Drula E."/>
            <person name="Henrissat B."/>
            <person name="Wiebenga A."/>
            <person name="Lubbers R.J."/>
            <person name="Gomes A.C."/>
            <person name="Makela M.R."/>
            <person name="Stajich J."/>
            <person name="Grigoriev I.V."/>
            <person name="Mortensen U.H."/>
            <person name="De Vries R.P."/>
            <person name="Baker S.E."/>
            <person name="Andersen M.R."/>
        </authorList>
    </citation>
    <scope>NUCLEOTIDE SEQUENCE [LARGE SCALE GENOMIC DNA]</scope>
    <source>
        <strain evidence="5 6">CBS 209.92</strain>
    </source>
</reference>
<proteinExistence type="predicted"/>
<evidence type="ECO:0000313" key="6">
    <source>
        <dbReference type="Proteomes" id="UP001610563"/>
    </source>
</evidence>
<evidence type="ECO:0000256" key="2">
    <source>
        <dbReference type="ARBA" id="ARBA00023043"/>
    </source>
</evidence>
<accession>A0ABR4FWE9</accession>
<dbReference type="PROSITE" id="PS50088">
    <property type="entry name" value="ANK_REPEAT"/>
    <property type="match status" value="3"/>
</dbReference>
<dbReference type="Pfam" id="PF12796">
    <property type="entry name" value="Ank_2"/>
    <property type="match status" value="2"/>
</dbReference>
<feature type="repeat" description="ANK" evidence="3">
    <location>
        <begin position="201"/>
        <end position="233"/>
    </location>
</feature>
<keyword evidence="2 3" id="KW-0040">ANK repeat</keyword>
<feature type="repeat" description="ANK" evidence="3">
    <location>
        <begin position="138"/>
        <end position="166"/>
    </location>
</feature>